<evidence type="ECO:0000259" key="4">
    <source>
        <dbReference type="PROSITE" id="PS51379"/>
    </source>
</evidence>
<evidence type="ECO:0000313" key="5">
    <source>
        <dbReference type="EMBL" id="TCL67395.1"/>
    </source>
</evidence>
<name>A0A4R1RMA4_HYDET</name>
<dbReference type="InterPro" id="IPR023210">
    <property type="entry name" value="NADP_OxRdtase_dom"/>
</dbReference>
<dbReference type="Proteomes" id="UP000295008">
    <property type="component" value="Unassembled WGS sequence"/>
</dbReference>
<evidence type="ECO:0000256" key="1">
    <source>
        <dbReference type="ARBA" id="ARBA00022723"/>
    </source>
</evidence>
<keyword evidence="6" id="KW-1185">Reference proteome</keyword>
<keyword evidence="3" id="KW-0411">Iron-sulfur</keyword>
<comment type="caution">
    <text evidence="5">The sequence shown here is derived from an EMBL/GenBank/DDBJ whole genome shotgun (WGS) entry which is preliminary data.</text>
</comment>
<dbReference type="InterPro" id="IPR017896">
    <property type="entry name" value="4Fe4S_Fe-S-bd"/>
</dbReference>
<reference evidence="5 6" key="1">
    <citation type="submission" date="2019-03" db="EMBL/GenBank/DDBJ databases">
        <title>Genomic Encyclopedia of Type Strains, Phase IV (KMG-IV): sequencing the most valuable type-strain genomes for metagenomic binning, comparative biology and taxonomic classification.</title>
        <authorList>
            <person name="Goeker M."/>
        </authorList>
    </citation>
    <scope>NUCLEOTIDE SEQUENCE [LARGE SCALE GENOMIC DNA]</scope>
    <source>
        <strain evidence="5 6">LX-B</strain>
    </source>
</reference>
<dbReference type="CDD" id="cd19096">
    <property type="entry name" value="AKR_Fe-S_oxidoreductase"/>
    <property type="match status" value="1"/>
</dbReference>
<dbReference type="GO" id="GO:0046872">
    <property type="term" value="F:metal ion binding"/>
    <property type="evidence" value="ECO:0007669"/>
    <property type="project" value="UniProtKB-KW"/>
</dbReference>
<dbReference type="AlphaFoldDB" id="A0A4R1RMA4"/>
<dbReference type="SUPFAM" id="SSF51430">
    <property type="entry name" value="NAD(P)-linked oxidoreductase"/>
    <property type="match status" value="1"/>
</dbReference>
<gene>
    <name evidence="5" type="ORF">EDC14_101484</name>
</gene>
<dbReference type="InterPro" id="IPR036812">
    <property type="entry name" value="NAD(P)_OxRdtase_dom_sf"/>
</dbReference>
<feature type="domain" description="4Fe-4S ferredoxin-type" evidence="4">
    <location>
        <begin position="344"/>
        <end position="375"/>
    </location>
</feature>
<dbReference type="PANTHER" id="PTHR43312:SF2">
    <property type="entry name" value="OXIDOREDUCTASE"/>
    <property type="match status" value="1"/>
</dbReference>
<dbReference type="InterPro" id="IPR017900">
    <property type="entry name" value="4Fe4S_Fe_S_CS"/>
</dbReference>
<proteinExistence type="predicted"/>
<dbReference type="EMBL" id="SLUN01000014">
    <property type="protein sequence ID" value="TCL67395.1"/>
    <property type="molecule type" value="Genomic_DNA"/>
</dbReference>
<evidence type="ECO:0000313" key="6">
    <source>
        <dbReference type="Proteomes" id="UP000295008"/>
    </source>
</evidence>
<dbReference type="Pfam" id="PF00248">
    <property type="entry name" value="Aldo_ket_red"/>
    <property type="match status" value="1"/>
</dbReference>
<dbReference type="PROSITE" id="PS51379">
    <property type="entry name" value="4FE4S_FER_2"/>
    <property type="match status" value="1"/>
</dbReference>
<keyword evidence="2" id="KW-0408">Iron</keyword>
<protein>
    <recommendedName>
        <fullName evidence="4">4Fe-4S ferredoxin-type domain-containing protein</fullName>
    </recommendedName>
</protein>
<dbReference type="InterPro" id="IPR053135">
    <property type="entry name" value="AKR2_Oxidoreductase"/>
</dbReference>
<keyword evidence="1" id="KW-0479">Metal-binding</keyword>
<dbReference type="SUPFAM" id="SSF46548">
    <property type="entry name" value="alpha-helical ferredoxin"/>
    <property type="match status" value="1"/>
</dbReference>
<dbReference type="Gene3D" id="3.20.20.100">
    <property type="entry name" value="NADP-dependent oxidoreductase domain"/>
    <property type="match status" value="1"/>
</dbReference>
<organism evidence="5 6">
    <name type="scientific">Hydrogenispora ethanolica</name>
    <dbReference type="NCBI Taxonomy" id="1082276"/>
    <lineage>
        <taxon>Bacteria</taxon>
        <taxon>Bacillati</taxon>
        <taxon>Bacillota</taxon>
        <taxon>Hydrogenispora</taxon>
    </lineage>
</organism>
<dbReference type="GO" id="GO:0051536">
    <property type="term" value="F:iron-sulfur cluster binding"/>
    <property type="evidence" value="ECO:0007669"/>
    <property type="project" value="UniProtKB-KW"/>
</dbReference>
<evidence type="ECO:0000256" key="3">
    <source>
        <dbReference type="ARBA" id="ARBA00023014"/>
    </source>
</evidence>
<sequence length="392" mass="44271">MMQYRPFGKLDFQVSALGFGAMRLPVKEGQIDETEATAMLHYAIDHGVNYVDTAYPYHGGASEPFVGRALRGGYRERVKLATKLPSWMIQSAADFDKYLNEQLQRLQDQTIDFYLLHSLDRDSWPKLRDLGVRQWAKRAIADGRIRYLGFSFHDDPEAFQPIVDDYDWTFCQIQYNYMDVANQAGLKGLQYAAAKGLAVVIMEPLLGGKLVAPPQSVQAIWDRAAQRRTPVEWALQWIWSHPEVAVVLSGMSTMDQVKENVALADRAAVHSLSPEELALVDEVRARYQGITAIPCTNCKYCMPCPQNVDIPANFANYNDGIAYAKPEASRGQYGWWKVAHEVHGIMEHDIRAVRCVQCGACETKCPQKIPISQWMPVLHSVLDEGKPFVMNL</sequence>
<dbReference type="PROSITE" id="PS00198">
    <property type="entry name" value="4FE4S_FER_1"/>
    <property type="match status" value="1"/>
</dbReference>
<dbReference type="Pfam" id="PF13187">
    <property type="entry name" value="Fer4_9"/>
    <property type="match status" value="1"/>
</dbReference>
<accession>A0A4R1RMA4</accession>
<dbReference type="PANTHER" id="PTHR43312">
    <property type="entry name" value="D-THREO-ALDOSE 1-DEHYDROGENASE"/>
    <property type="match status" value="1"/>
</dbReference>
<evidence type="ECO:0000256" key="2">
    <source>
        <dbReference type="ARBA" id="ARBA00023004"/>
    </source>
</evidence>